<sequence>MTHHYKSLFLIGIILFFNIFDICFAENGQKTAGNWLDIVSPDDPMVIDVGQFAVDEHNKVTNSNLKFERVVEGATQIVGGMNWRLTIEVEDHKSIKTCKVLVYEQPLQNVKKLVSFKVV</sequence>
<accession>A0AAD5GF37</accession>
<feature type="chain" id="PRO_5042198225" description="Cystatin domain-containing protein" evidence="3">
    <location>
        <begin position="26"/>
        <end position="119"/>
    </location>
</feature>
<comment type="caution">
    <text evidence="5">The sequence shown here is derived from an EMBL/GenBank/DDBJ whole genome shotgun (WGS) entry which is preliminary data.</text>
</comment>
<dbReference type="PANTHER" id="PTHR47364:SF2">
    <property type="entry name" value="CYSTEINE PROTEINASE INHIBITOR 5"/>
    <property type="match status" value="1"/>
</dbReference>
<dbReference type="InterPro" id="IPR046350">
    <property type="entry name" value="Cystatin_sf"/>
</dbReference>
<name>A0AAD5GF37_AMBAR</name>
<dbReference type="EMBL" id="JAMZMK010008889">
    <property type="protein sequence ID" value="KAI7738026.1"/>
    <property type="molecule type" value="Genomic_DNA"/>
</dbReference>
<evidence type="ECO:0000313" key="5">
    <source>
        <dbReference type="EMBL" id="KAI7738026.1"/>
    </source>
</evidence>
<feature type="domain" description="Cystatin" evidence="4">
    <location>
        <begin position="30"/>
        <end position="119"/>
    </location>
</feature>
<dbReference type="Proteomes" id="UP001206925">
    <property type="component" value="Unassembled WGS sequence"/>
</dbReference>
<dbReference type="SMART" id="SM00043">
    <property type="entry name" value="CY"/>
    <property type="match status" value="1"/>
</dbReference>
<feature type="signal peptide" evidence="3">
    <location>
        <begin position="1"/>
        <end position="25"/>
    </location>
</feature>
<keyword evidence="3" id="KW-0732">Signal</keyword>
<evidence type="ECO:0000313" key="6">
    <source>
        <dbReference type="Proteomes" id="UP001206925"/>
    </source>
</evidence>
<reference evidence="5" key="1">
    <citation type="submission" date="2022-06" db="EMBL/GenBank/DDBJ databases">
        <title>Uncovering the hologenomic basis of an extraordinary plant invasion.</title>
        <authorList>
            <person name="Bieker V.C."/>
            <person name="Martin M.D."/>
            <person name="Gilbert T."/>
            <person name="Hodgins K."/>
            <person name="Battlay P."/>
            <person name="Petersen B."/>
            <person name="Wilson J."/>
        </authorList>
    </citation>
    <scope>NUCLEOTIDE SEQUENCE</scope>
    <source>
        <strain evidence="5">AA19_3_7</strain>
        <tissue evidence="5">Leaf</tissue>
    </source>
</reference>
<dbReference type="AlphaFoldDB" id="A0AAD5GF37"/>
<dbReference type="InterPro" id="IPR000010">
    <property type="entry name" value="Cystatin_dom"/>
</dbReference>
<dbReference type="InterPro" id="IPR018073">
    <property type="entry name" value="Prot_inh_cystat_CS"/>
</dbReference>
<evidence type="ECO:0000256" key="3">
    <source>
        <dbReference type="SAM" id="SignalP"/>
    </source>
</evidence>
<protein>
    <recommendedName>
        <fullName evidence="4">Cystatin domain-containing protein</fullName>
    </recommendedName>
</protein>
<dbReference type="SUPFAM" id="SSF54403">
    <property type="entry name" value="Cystatin/monellin"/>
    <property type="match status" value="1"/>
</dbReference>
<keyword evidence="6" id="KW-1185">Reference proteome</keyword>
<organism evidence="5 6">
    <name type="scientific">Ambrosia artemisiifolia</name>
    <name type="common">Common ragweed</name>
    <dbReference type="NCBI Taxonomy" id="4212"/>
    <lineage>
        <taxon>Eukaryota</taxon>
        <taxon>Viridiplantae</taxon>
        <taxon>Streptophyta</taxon>
        <taxon>Embryophyta</taxon>
        <taxon>Tracheophyta</taxon>
        <taxon>Spermatophyta</taxon>
        <taxon>Magnoliopsida</taxon>
        <taxon>eudicotyledons</taxon>
        <taxon>Gunneridae</taxon>
        <taxon>Pentapetalae</taxon>
        <taxon>asterids</taxon>
        <taxon>campanulids</taxon>
        <taxon>Asterales</taxon>
        <taxon>Asteraceae</taxon>
        <taxon>Asteroideae</taxon>
        <taxon>Heliantheae alliance</taxon>
        <taxon>Heliantheae</taxon>
        <taxon>Ambrosia</taxon>
    </lineage>
</organism>
<dbReference type="PROSITE" id="PS00287">
    <property type="entry name" value="CYSTATIN"/>
    <property type="match status" value="1"/>
</dbReference>
<dbReference type="Pfam" id="PF16845">
    <property type="entry name" value="SQAPI"/>
    <property type="match status" value="1"/>
</dbReference>
<keyword evidence="2" id="KW-0789">Thiol protease inhibitor</keyword>
<evidence type="ECO:0000259" key="4">
    <source>
        <dbReference type="SMART" id="SM00043"/>
    </source>
</evidence>
<proteinExistence type="predicted"/>
<evidence type="ECO:0000256" key="1">
    <source>
        <dbReference type="ARBA" id="ARBA00022690"/>
    </source>
</evidence>
<dbReference type="PANTHER" id="PTHR47364">
    <property type="entry name" value="CYSTEINE PROTEINASE INHIBITOR 5"/>
    <property type="match status" value="1"/>
</dbReference>
<keyword evidence="1" id="KW-0646">Protease inhibitor</keyword>
<evidence type="ECO:0000256" key="2">
    <source>
        <dbReference type="ARBA" id="ARBA00022704"/>
    </source>
</evidence>
<gene>
    <name evidence="5" type="ORF">M8C21_024849</name>
</gene>
<dbReference type="Gene3D" id="3.10.450.10">
    <property type="match status" value="1"/>
</dbReference>
<dbReference type="CDD" id="cd00042">
    <property type="entry name" value="CY"/>
    <property type="match status" value="1"/>
</dbReference>
<dbReference type="GO" id="GO:0004869">
    <property type="term" value="F:cysteine-type endopeptidase inhibitor activity"/>
    <property type="evidence" value="ECO:0007669"/>
    <property type="project" value="UniProtKB-KW"/>
</dbReference>